<keyword evidence="8" id="KW-0804">Transcription</keyword>
<evidence type="ECO:0000256" key="6">
    <source>
        <dbReference type="ARBA" id="ARBA00023015"/>
    </source>
</evidence>
<dbReference type="AlphaFoldDB" id="A0AAD1ZPY5"/>
<dbReference type="InterPro" id="IPR048540">
    <property type="entry name" value="Rrn7_cyclin_N"/>
</dbReference>
<evidence type="ECO:0000256" key="9">
    <source>
        <dbReference type="ARBA" id="ARBA00023242"/>
    </source>
</evidence>
<evidence type="ECO:0000256" key="4">
    <source>
        <dbReference type="ARBA" id="ARBA00022771"/>
    </source>
</evidence>
<evidence type="ECO:0008006" key="15">
    <source>
        <dbReference type="Google" id="ProtNLM"/>
    </source>
</evidence>
<proteinExistence type="inferred from homology"/>
<keyword evidence="9" id="KW-0539">Nucleus</keyword>
<evidence type="ECO:0000259" key="11">
    <source>
        <dbReference type="Pfam" id="PF11781"/>
    </source>
</evidence>
<evidence type="ECO:0000313" key="13">
    <source>
        <dbReference type="EMBL" id="CAI9773896.1"/>
    </source>
</evidence>
<keyword evidence="6" id="KW-0805">Transcription regulation</keyword>
<evidence type="ECO:0000256" key="8">
    <source>
        <dbReference type="ARBA" id="ARBA00023163"/>
    </source>
</evidence>
<evidence type="ECO:0000259" key="12">
    <source>
        <dbReference type="Pfam" id="PF20644"/>
    </source>
</evidence>
<dbReference type="GO" id="GO:0008270">
    <property type="term" value="F:zinc ion binding"/>
    <property type="evidence" value="ECO:0007669"/>
    <property type="project" value="UniProtKB-KW"/>
</dbReference>
<evidence type="ECO:0000256" key="2">
    <source>
        <dbReference type="ARBA" id="ARBA00006899"/>
    </source>
</evidence>
<keyword evidence="4" id="KW-0863">Zinc-finger</keyword>
<sequence length="707" mass="80702">MPGRLERICHVCGAVGFNNSDDGYFYCVHCGSQADDVVATGVDEEDLFENYSAIHRRIRPIASEPISQVKLTQSQHLDHYEIPEDNIDDYDGDGIGPNGPSDFGSSQKNLNYDDYYTEIRMRYTKGFQIMIQLQCQALVEKFNVSPLIVGIIGPIWLRYLAFTRIMADEWADEAIHESEAQTQGEGNEFELSSKPGVEPVNLLGQRAVMIWYRSLSSAIPLSYSLAISFLVCHLAREAILPTDILKWAIEGKLPYYAAYVEIKKQLGSHSMAACPISVSRMFRPLQVVSPQKLESMAADIARKIQLELPSVNFCAIASRYCRQLSLPTSKILSVACHTCEWSMPPELYLSANELRLPARVCVMSILIVAIRILFDINGYGIWESSLSSSMFSLSQCRRNGDNKHQCSSNLTDDTKDLLLNDLVPDDVKPDVRDARLSVVELLKILEEKYNELGDVYEYSRDLPSYLQYCKDVVFSGLQPSFEDHEEEKLIEELWDIYQNSKDAGTSDDVKVSGLPSKRSRNFNVNRDEDIKRVWDDPILCESSQKGSTPHHRHYELQDSMDQNKFSNSDQDPAHGVRPSMESYKDRAIRDLKSDMEENRFCYIPPRVNIKNKDYVHYVRKKKGGTYIYAVHADYYILLRSCAKVAQVDIRTMHNGVLSFERRLKWLEKRIDHSLHLKQNSNDFCDYCCDEVVKNIGDDSMPFSQSNT</sequence>
<dbReference type="PANTHER" id="PTHR31576">
    <property type="entry name" value="TATA BOX-BINDING PROTEIN-ASSOCIATED FACTOR RNA POLYMERASE I SUBUNIT B"/>
    <property type="match status" value="1"/>
</dbReference>
<dbReference type="Pfam" id="PF11781">
    <property type="entry name" value="Zn_ribbon_RRN7"/>
    <property type="match status" value="1"/>
</dbReference>
<feature type="domain" description="Rrn7/TAF1B N-terminal cyclin" evidence="12">
    <location>
        <begin position="127"/>
        <end position="262"/>
    </location>
</feature>
<dbReference type="GO" id="GO:0001164">
    <property type="term" value="F:RNA polymerase I core promoter sequence-specific DNA binding"/>
    <property type="evidence" value="ECO:0007669"/>
    <property type="project" value="InterPro"/>
</dbReference>
<dbReference type="InterPro" id="IPR021752">
    <property type="entry name" value="TF_Rrn7_Zf"/>
</dbReference>
<organism evidence="13 14">
    <name type="scientific">Fraxinus pennsylvanica</name>
    <dbReference type="NCBI Taxonomy" id="56036"/>
    <lineage>
        <taxon>Eukaryota</taxon>
        <taxon>Viridiplantae</taxon>
        <taxon>Streptophyta</taxon>
        <taxon>Embryophyta</taxon>
        <taxon>Tracheophyta</taxon>
        <taxon>Spermatophyta</taxon>
        <taxon>Magnoliopsida</taxon>
        <taxon>eudicotyledons</taxon>
        <taxon>Gunneridae</taxon>
        <taxon>Pentapetalae</taxon>
        <taxon>asterids</taxon>
        <taxon>lamiids</taxon>
        <taxon>Lamiales</taxon>
        <taxon>Oleaceae</taxon>
        <taxon>Oleeae</taxon>
        <taxon>Fraxinus</taxon>
    </lineage>
</organism>
<reference evidence="13" key="1">
    <citation type="submission" date="2023-05" db="EMBL/GenBank/DDBJ databases">
        <authorList>
            <person name="Huff M."/>
        </authorList>
    </citation>
    <scope>NUCLEOTIDE SEQUENCE</scope>
</reference>
<evidence type="ECO:0000313" key="14">
    <source>
        <dbReference type="Proteomes" id="UP000834106"/>
    </source>
</evidence>
<feature type="region of interest" description="Disordered" evidence="10">
    <location>
        <begin position="562"/>
        <end position="583"/>
    </location>
</feature>
<dbReference type="GO" id="GO:0042790">
    <property type="term" value="P:nucleolar large rRNA transcription by RNA polymerase I"/>
    <property type="evidence" value="ECO:0007669"/>
    <property type="project" value="TreeGrafter"/>
</dbReference>
<feature type="domain" description="RRN7-type" evidence="11">
    <location>
        <begin position="7"/>
        <end position="34"/>
    </location>
</feature>
<keyword evidence="3" id="KW-0479">Metal-binding</keyword>
<dbReference type="Pfam" id="PF20644">
    <property type="entry name" value="Rrn7_cyclin_N"/>
    <property type="match status" value="1"/>
</dbReference>
<dbReference type="InterPro" id="IPR033599">
    <property type="entry name" value="TAF1B/Rrn7"/>
</dbReference>
<evidence type="ECO:0000256" key="10">
    <source>
        <dbReference type="SAM" id="MobiDB-lite"/>
    </source>
</evidence>
<dbReference type="GO" id="GO:0070860">
    <property type="term" value="C:RNA polymerase I core factor complex"/>
    <property type="evidence" value="ECO:0007669"/>
    <property type="project" value="InterPro"/>
</dbReference>
<evidence type="ECO:0000256" key="5">
    <source>
        <dbReference type="ARBA" id="ARBA00022833"/>
    </source>
</evidence>
<evidence type="ECO:0000256" key="3">
    <source>
        <dbReference type="ARBA" id="ARBA00022723"/>
    </source>
</evidence>
<protein>
    <recommendedName>
        <fullName evidence="15">TATA box-binding protein-associated factor RNA polymerase I subunit B</fullName>
    </recommendedName>
</protein>
<keyword evidence="14" id="KW-1185">Reference proteome</keyword>
<evidence type="ECO:0000256" key="7">
    <source>
        <dbReference type="ARBA" id="ARBA00023125"/>
    </source>
</evidence>
<keyword evidence="5" id="KW-0862">Zinc</keyword>
<name>A0AAD1ZPY5_9LAMI</name>
<accession>A0AAD1ZPY5</accession>
<dbReference type="PANTHER" id="PTHR31576:SF2">
    <property type="entry name" value="TATA BOX-BINDING PROTEIN-ASSOCIATED FACTOR RNA POLYMERASE I SUBUNIT B"/>
    <property type="match status" value="1"/>
</dbReference>
<gene>
    <name evidence="13" type="ORF">FPE_LOCUS21326</name>
</gene>
<comment type="similarity">
    <text evidence="2">Belongs to the RRN7/TAF1B family.</text>
</comment>
<evidence type="ECO:0000256" key="1">
    <source>
        <dbReference type="ARBA" id="ARBA00004604"/>
    </source>
</evidence>
<comment type="subcellular location">
    <subcellularLocation>
        <location evidence="1">Nucleus</location>
        <location evidence="1">Nucleolus</location>
    </subcellularLocation>
</comment>
<dbReference type="Proteomes" id="UP000834106">
    <property type="component" value="Chromosome 13"/>
</dbReference>
<keyword evidence="7" id="KW-0238">DNA-binding</keyword>
<dbReference type="EMBL" id="OU503048">
    <property type="protein sequence ID" value="CAI9773896.1"/>
    <property type="molecule type" value="Genomic_DNA"/>
</dbReference>